<feature type="compositionally biased region" description="Polar residues" evidence="1">
    <location>
        <begin position="21"/>
        <end position="41"/>
    </location>
</feature>
<gene>
    <name evidence="2" type="ORF">N658DRAFT_137514</name>
</gene>
<reference evidence="2" key="1">
    <citation type="journal article" date="2023" name="Mol. Phylogenet. Evol.">
        <title>Genome-scale phylogeny and comparative genomics of the fungal order Sordariales.</title>
        <authorList>
            <person name="Hensen N."/>
            <person name="Bonometti L."/>
            <person name="Westerberg I."/>
            <person name="Brannstrom I.O."/>
            <person name="Guillou S."/>
            <person name="Cros-Aarteil S."/>
            <person name="Calhoun S."/>
            <person name="Haridas S."/>
            <person name="Kuo A."/>
            <person name="Mondo S."/>
            <person name="Pangilinan J."/>
            <person name="Riley R."/>
            <person name="LaButti K."/>
            <person name="Andreopoulos B."/>
            <person name="Lipzen A."/>
            <person name="Chen C."/>
            <person name="Yan M."/>
            <person name="Daum C."/>
            <person name="Ng V."/>
            <person name="Clum A."/>
            <person name="Steindorff A."/>
            <person name="Ohm R.A."/>
            <person name="Martin F."/>
            <person name="Silar P."/>
            <person name="Natvig D.O."/>
            <person name="Lalanne C."/>
            <person name="Gautier V."/>
            <person name="Ament-Velasquez S.L."/>
            <person name="Kruys A."/>
            <person name="Hutchinson M.I."/>
            <person name="Powell A.J."/>
            <person name="Barry K."/>
            <person name="Miller A.N."/>
            <person name="Grigoriev I.V."/>
            <person name="Debuchy R."/>
            <person name="Gladieux P."/>
            <person name="Hiltunen Thoren M."/>
            <person name="Johannesson H."/>
        </authorList>
    </citation>
    <scope>NUCLEOTIDE SEQUENCE</scope>
    <source>
        <strain evidence="2">CBS 757.83</strain>
    </source>
</reference>
<name>A0AAN6Q984_9PEZI</name>
<reference evidence="2" key="2">
    <citation type="submission" date="2023-05" db="EMBL/GenBank/DDBJ databases">
        <authorList>
            <consortium name="Lawrence Berkeley National Laboratory"/>
            <person name="Steindorff A."/>
            <person name="Hensen N."/>
            <person name="Bonometti L."/>
            <person name="Westerberg I."/>
            <person name="Brannstrom I.O."/>
            <person name="Guillou S."/>
            <person name="Cros-Aarteil S."/>
            <person name="Calhoun S."/>
            <person name="Haridas S."/>
            <person name="Kuo A."/>
            <person name="Mondo S."/>
            <person name="Pangilinan J."/>
            <person name="Riley R."/>
            <person name="Labutti K."/>
            <person name="Andreopoulos B."/>
            <person name="Lipzen A."/>
            <person name="Chen C."/>
            <person name="Yanf M."/>
            <person name="Daum C."/>
            <person name="Ng V."/>
            <person name="Clum A."/>
            <person name="Ohm R."/>
            <person name="Martin F."/>
            <person name="Silar P."/>
            <person name="Natvig D."/>
            <person name="Lalanne C."/>
            <person name="Gautier V."/>
            <person name="Ament-Velasquez S.L."/>
            <person name="Kruys A."/>
            <person name="Hutchinson M.I."/>
            <person name="Powell A.J."/>
            <person name="Barry K."/>
            <person name="Miller A.N."/>
            <person name="Grigoriev I.V."/>
            <person name="Debuchy R."/>
            <person name="Gladieux P."/>
            <person name="Thoren M.H."/>
            <person name="Johannesson H."/>
        </authorList>
    </citation>
    <scope>NUCLEOTIDE SEQUENCE</scope>
    <source>
        <strain evidence="2">CBS 757.83</strain>
    </source>
</reference>
<organism evidence="2 3">
    <name type="scientific">Parathielavia hyrcaniae</name>
    <dbReference type="NCBI Taxonomy" id="113614"/>
    <lineage>
        <taxon>Eukaryota</taxon>
        <taxon>Fungi</taxon>
        <taxon>Dikarya</taxon>
        <taxon>Ascomycota</taxon>
        <taxon>Pezizomycotina</taxon>
        <taxon>Sordariomycetes</taxon>
        <taxon>Sordariomycetidae</taxon>
        <taxon>Sordariales</taxon>
        <taxon>Chaetomiaceae</taxon>
        <taxon>Parathielavia</taxon>
    </lineage>
</organism>
<feature type="region of interest" description="Disordered" evidence="1">
    <location>
        <begin position="1"/>
        <end position="60"/>
    </location>
</feature>
<dbReference type="EMBL" id="MU863625">
    <property type="protein sequence ID" value="KAK4105915.1"/>
    <property type="molecule type" value="Genomic_DNA"/>
</dbReference>
<dbReference type="Proteomes" id="UP001305647">
    <property type="component" value="Unassembled WGS sequence"/>
</dbReference>
<evidence type="ECO:0000256" key="1">
    <source>
        <dbReference type="SAM" id="MobiDB-lite"/>
    </source>
</evidence>
<dbReference type="AlphaFoldDB" id="A0AAN6Q984"/>
<proteinExistence type="predicted"/>
<evidence type="ECO:0000313" key="2">
    <source>
        <dbReference type="EMBL" id="KAK4105915.1"/>
    </source>
</evidence>
<sequence>MSSQPSRNRHNIRTLNENDEYISQTTHPSTRITMAPTANTARQRRVTGSARTPAETDSDAEYQAYNGRLKEASAARTRLRKVRGRPRFPSFYRLACRNPNPKRLQPGQTIPRQEPRGPRHSTRCRPPPNRIPRPKVRGQARRPAVRLQFSDPSCSRPPPSSQPHPLSHSHKLS</sequence>
<feature type="compositionally biased region" description="Basic residues" evidence="1">
    <location>
        <begin position="77"/>
        <end position="86"/>
    </location>
</feature>
<evidence type="ECO:0000313" key="3">
    <source>
        <dbReference type="Proteomes" id="UP001305647"/>
    </source>
</evidence>
<keyword evidence="3" id="KW-1185">Reference proteome</keyword>
<accession>A0AAN6Q984</accession>
<feature type="region of interest" description="Disordered" evidence="1">
    <location>
        <begin position="75"/>
        <end position="173"/>
    </location>
</feature>
<protein>
    <submittedName>
        <fullName evidence="2">Uncharacterized protein</fullName>
    </submittedName>
</protein>
<comment type="caution">
    <text evidence="2">The sequence shown here is derived from an EMBL/GenBank/DDBJ whole genome shotgun (WGS) entry which is preliminary data.</text>
</comment>
<feature type="compositionally biased region" description="Basic residues" evidence="1">
    <location>
        <begin position="132"/>
        <end position="144"/>
    </location>
</feature>